<name>A0A6G3TB89_9ACTN</name>
<dbReference type="AlphaFoldDB" id="A0A6G3TB89"/>
<accession>A0A6G3TB89</accession>
<evidence type="ECO:0000313" key="2">
    <source>
        <dbReference type="EMBL" id="NEC33806.1"/>
    </source>
</evidence>
<proteinExistence type="predicted"/>
<dbReference type="EMBL" id="JAAGMQ010000344">
    <property type="protein sequence ID" value="NEC33806.1"/>
    <property type="molecule type" value="Genomic_DNA"/>
</dbReference>
<comment type="caution">
    <text evidence="2">The sequence shown here is derived from an EMBL/GenBank/DDBJ whole genome shotgun (WGS) entry which is preliminary data.</text>
</comment>
<feature type="compositionally biased region" description="Polar residues" evidence="1">
    <location>
        <begin position="314"/>
        <end position="323"/>
    </location>
</feature>
<dbReference type="Proteomes" id="UP000475666">
    <property type="component" value="Unassembled WGS sequence"/>
</dbReference>
<evidence type="ECO:0000256" key="1">
    <source>
        <dbReference type="SAM" id="MobiDB-lite"/>
    </source>
</evidence>
<dbReference type="RefSeq" id="WP_164273332.1">
    <property type="nucleotide sequence ID" value="NZ_JAAGMQ010000344.1"/>
</dbReference>
<sequence>MHNNLIYLTDGRGKTDAAEMTDSDWDQLVVDNRNSTRRRLVKCAWCWDDDQITHWMKTYNNAHGKRVVSHQPGEAGDHPYQALESDEHKAYCDRVERVGTEEGYSARREARAADGRTRSDVLLLGTRHVAYEMQHSPFKTGYGATERTRKSLAAKRDAVAWHTDSGIIAGAARVAMLRSNQAQLPQIENPRYQIRILGGFRQIVIWSCTAREGYRCPNGRFSGCGQTHLDTAPTGITLDDFIRQAPAGTLLPVLPLQRRGFWTTAVDYQRWTDYNAGRPVLDVDPPESPDRPTQEGYGHSRPASVKNHLPSVPPQRTMQSFASARTCEAGRTPCGQPARPYAAGWRCEEHRPSSR</sequence>
<gene>
    <name evidence="2" type="ORF">G3I66_11525</name>
</gene>
<feature type="region of interest" description="Disordered" evidence="1">
    <location>
        <begin position="278"/>
        <end position="355"/>
    </location>
</feature>
<protein>
    <submittedName>
        <fullName evidence="2">Uncharacterized protein</fullName>
    </submittedName>
</protein>
<reference evidence="2 3" key="1">
    <citation type="submission" date="2020-01" db="EMBL/GenBank/DDBJ databases">
        <title>Insect and environment-associated Actinomycetes.</title>
        <authorList>
            <person name="Currrie C."/>
            <person name="Chevrette M."/>
            <person name="Carlson C."/>
            <person name="Stubbendieck R."/>
            <person name="Wendt-Pienkowski E."/>
        </authorList>
    </citation>
    <scope>NUCLEOTIDE SEQUENCE [LARGE SCALE GENOMIC DNA]</scope>
    <source>
        <strain evidence="2 3">SID7739</strain>
    </source>
</reference>
<evidence type="ECO:0000313" key="3">
    <source>
        <dbReference type="Proteomes" id="UP000475666"/>
    </source>
</evidence>
<organism evidence="2 3">
    <name type="scientific">Streptomyces rubrogriseus</name>
    <dbReference type="NCBI Taxonomy" id="194673"/>
    <lineage>
        <taxon>Bacteria</taxon>
        <taxon>Bacillati</taxon>
        <taxon>Actinomycetota</taxon>
        <taxon>Actinomycetes</taxon>
        <taxon>Kitasatosporales</taxon>
        <taxon>Streptomycetaceae</taxon>
        <taxon>Streptomyces</taxon>
        <taxon>Streptomyces violaceoruber group</taxon>
    </lineage>
</organism>
<feature type="compositionally biased region" description="Basic and acidic residues" evidence="1">
    <location>
        <begin position="346"/>
        <end position="355"/>
    </location>
</feature>